<comment type="subunit">
    <text evidence="6">Part of the multisubunit transport protein particle (TRAPP) complex.</text>
</comment>
<keyword evidence="1 6" id="KW-0813">Transport</keyword>
<dbReference type="GO" id="GO:0006888">
    <property type="term" value="P:endoplasmic reticulum to Golgi vesicle-mediated transport"/>
    <property type="evidence" value="ECO:0007669"/>
    <property type="project" value="UniProtKB-UniRule"/>
</dbReference>
<evidence type="ECO:0000256" key="1">
    <source>
        <dbReference type="ARBA" id="ARBA00022448"/>
    </source>
</evidence>
<evidence type="ECO:0000256" key="3">
    <source>
        <dbReference type="ARBA" id="ARBA00022892"/>
    </source>
</evidence>
<dbReference type="InterPro" id="IPR007233">
    <property type="entry name" value="TRAPPC"/>
</dbReference>
<sequence>MGVYTLHIFNRQGTCLYYQEFQPSATSAPAGDIKSHHKLMYGFLFSLKQLVGKLSPRKGGGFYACSTNVFKLNYFETASGHRFVLTTDKDAGDMREHLRNIYSQIFVECLVKNPLWRPGEEITNAAFKEKLERYVSGL</sequence>
<dbReference type="CDD" id="cd14855">
    <property type="entry name" value="TRAPPC1_MUM2"/>
    <property type="match status" value="1"/>
</dbReference>
<reference evidence="7" key="1">
    <citation type="submission" date="2021-01" db="EMBL/GenBank/DDBJ databases">
        <authorList>
            <person name="Corre E."/>
            <person name="Pelletier E."/>
            <person name="Niang G."/>
            <person name="Scheremetjew M."/>
            <person name="Finn R."/>
            <person name="Kale V."/>
            <person name="Holt S."/>
            <person name="Cochrane G."/>
            <person name="Meng A."/>
            <person name="Brown T."/>
            <person name="Cohen L."/>
        </authorList>
    </citation>
    <scope>NUCLEOTIDE SEQUENCE</scope>
    <source>
        <strain evidence="7">CCMP281</strain>
    </source>
</reference>
<evidence type="ECO:0000256" key="4">
    <source>
        <dbReference type="ARBA" id="ARBA00023034"/>
    </source>
</evidence>
<accession>A0A7S3AMS5</accession>
<comment type="similarity">
    <text evidence="5">Belongs to the TRAPP small subunits family. BET5 subfamily.</text>
</comment>
<dbReference type="Gene3D" id="3.30.450.70">
    <property type="match status" value="1"/>
</dbReference>
<evidence type="ECO:0000313" key="7">
    <source>
        <dbReference type="EMBL" id="CAE0109559.1"/>
    </source>
</evidence>
<keyword evidence="4 6" id="KW-0333">Golgi apparatus</keyword>
<protein>
    <recommendedName>
        <fullName evidence="6">Trafficking protein particle complex subunit</fullName>
    </recommendedName>
</protein>
<gene>
    <name evidence="7" type="ORF">HERI1096_LOCUS10219</name>
</gene>
<dbReference type="GO" id="GO:0005794">
    <property type="term" value="C:Golgi apparatus"/>
    <property type="evidence" value="ECO:0007669"/>
    <property type="project" value="UniProtKB-SubCell"/>
</dbReference>
<evidence type="ECO:0000256" key="5">
    <source>
        <dbReference type="ARBA" id="ARBA00038167"/>
    </source>
</evidence>
<dbReference type="AlphaFoldDB" id="A0A7S3AMS5"/>
<dbReference type="Pfam" id="PF04099">
    <property type="entry name" value="Sybindin"/>
    <property type="match status" value="1"/>
</dbReference>
<dbReference type="EMBL" id="HBHX01018429">
    <property type="protein sequence ID" value="CAE0109559.1"/>
    <property type="molecule type" value="Transcribed_RNA"/>
</dbReference>
<keyword evidence="2 6" id="KW-0256">Endoplasmic reticulum</keyword>
<dbReference type="PANTHER" id="PTHR23249">
    <property type="entry name" value="TRAFFICKING PROTEIN PARTICLE COMPLEX SUBUNIT"/>
    <property type="match status" value="1"/>
</dbReference>
<proteinExistence type="inferred from homology"/>
<dbReference type="PANTHER" id="PTHR23249:SF16">
    <property type="entry name" value="TRAFFICKING PROTEIN PARTICLE COMPLEX SUBUNIT 1"/>
    <property type="match status" value="1"/>
</dbReference>
<dbReference type="InterPro" id="IPR011012">
    <property type="entry name" value="Longin-like_dom_sf"/>
</dbReference>
<dbReference type="SMART" id="SM01399">
    <property type="entry name" value="Sybindin"/>
    <property type="match status" value="1"/>
</dbReference>
<name>A0A7S3AMS5_9EUKA</name>
<keyword evidence="3 6" id="KW-0931">ER-Golgi transport</keyword>
<evidence type="ECO:0000256" key="6">
    <source>
        <dbReference type="RuleBase" id="RU366065"/>
    </source>
</evidence>
<dbReference type="SUPFAM" id="SSF64356">
    <property type="entry name" value="SNARE-like"/>
    <property type="match status" value="1"/>
</dbReference>
<organism evidence="7">
    <name type="scientific">Haptolina ericina</name>
    <dbReference type="NCBI Taxonomy" id="156174"/>
    <lineage>
        <taxon>Eukaryota</taxon>
        <taxon>Haptista</taxon>
        <taxon>Haptophyta</taxon>
        <taxon>Prymnesiophyceae</taxon>
        <taxon>Prymnesiales</taxon>
        <taxon>Prymnesiaceae</taxon>
        <taxon>Haptolina</taxon>
    </lineage>
</organism>
<dbReference type="GO" id="GO:0030008">
    <property type="term" value="C:TRAPP complex"/>
    <property type="evidence" value="ECO:0007669"/>
    <property type="project" value="UniProtKB-UniRule"/>
</dbReference>
<comment type="subcellular location">
    <subcellularLocation>
        <location evidence="6">Endoplasmic reticulum</location>
    </subcellularLocation>
    <subcellularLocation>
        <location evidence="6">Golgi apparatus</location>
        <location evidence="6">cis-Golgi network</location>
    </subcellularLocation>
</comment>
<dbReference type="GO" id="GO:0005783">
    <property type="term" value="C:endoplasmic reticulum"/>
    <property type="evidence" value="ECO:0007669"/>
    <property type="project" value="UniProtKB-SubCell"/>
</dbReference>
<evidence type="ECO:0000256" key="2">
    <source>
        <dbReference type="ARBA" id="ARBA00022824"/>
    </source>
</evidence>